<evidence type="ECO:0000313" key="2">
    <source>
        <dbReference type="EMBL" id="KAJ5492602.1"/>
    </source>
</evidence>
<comment type="caution">
    <text evidence="2">The sequence shown here is derived from an EMBL/GenBank/DDBJ whole genome shotgun (WGS) entry which is preliminary data.</text>
</comment>
<name>A0A9W9XGK0_9EURO</name>
<keyword evidence="3" id="KW-1185">Reference proteome</keyword>
<protein>
    <submittedName>
        <fullName evidence="2">Uncharacterized protein</fullName>
    </submittedName>
</protein>
<dbReference type="Proteomes" id="UP001148312">
    <property type="component" value="Unassembled WGS sequence"/>
</dbReference>
<feature type="region of interest" description="Disordered" evidence="1">
    <location>
        <begin position="74"/>
        <end position="108"/>
    </location>
</feature>
<accession>A0A9W9XGK0</accession>
<dbReference type="RefSeq" id="XP_056792982.1">
    <property type="nucleotide sequence ID" value="XM_056930951.1"/>
</dbReference>
<gene>
    <name evidence="2" type="ORF">N7539_001348</name>
</gene>
<evidence type="ECO:0000256" key="1">
    <source>
        <dbReference type="SAM" id="MobiDB-lite"/>
    </source>
</evidence>
<organism evidence="2 3">
    <name type="scientific">Penicillium diatomitis</name>
    <dbReference type="NCBI Taxonomy" id="2819901"/>
    <lineage>
        <taxon>Eukaryota</taxon>
        <taxon>Fungi</taxon>
        <taxon>Dikarya</taxon>
        <taxon>Ascomycota</taxon>
        <taxon>Pezizomycotina</taxon>
        <taxon>Eurotiomycetes</taxon>
        <taxon>Eurotiomycetidae</taxon>
        <taxon>Eurotiales</taxon>
        <taxon>Aspergillaceae</taxon>
        <taxon>Penicillium</taxon>
    </lineage>
</organism>
<evidence type="ECO:0000313" key="3">
    <source>
        <dbReference type="Proteomes" id="UP001148312"/>
    </source>
</evidence>
<reference evidence="2" key="2">
    <citation type="journal article" date="2023" name="IMA Fungus">
        <title>Comparative genomic study of the Penicillium genus elucidates a diverse pangenome and 15 lateral gene transfer events.</title>
        <authorList>
            <person name="Petersen C."/>
            <person name="Sorensen T."/>
            <person name="Nielsen M.R."/>
            <person name="Sondergaard T.E."/>
            <person name="Sorensen J.L."/>
            <person name="Fitzpatrick D.A."/>
            <person name="Frisvad J.C."/>
            <person name="Nielsen K.L."/>
        </authorList>
    </citation>
    <scope>NUCLEOTIDE SEQUENCE</scope>
    <source>
        <strain evidence="2">IBT 30728</strain>
    </source>
</reference>
<dbReference type="AlphaFoldDB" id="A0A9W9XGK0"/>
<sequence length="108" mass="11810">MQQFVDPSGPRSQGDLPVAESNADSLYAAVVGHYHYATHPSLDIFGVFEINSCLQVFKRSSHLSLSGRVVKSDNSYPQWTVQQTPDSDLPLSSTRQDQQQSPTVATAS</sequence>
<proteinExistence type="predicted"/>
<dbReference type="EMBL" id="JAPWDQ010000002">
    <property type="protein sequence ID" value="KAJ5492602.1"/>
    <property type="molecule type" value="Genomic_DNA"/>
</dbReference>
<dbReference type="GeneID" id="81621200"/>
<reference evidence="2" key="1">
    <citation type="submission" date="2022-12" db="EMBL/GenBank/DDBJ databases">
        <authorList>
            <person name="Petersen C."/>
        </authorList>
    </citation>
    <scope>NUCLEOTIDE SEQUENCE</scope>
    <source>
        <strain evidence="2">IBT 30728</strain>
    </source>
</reference>